<dbReference type="SUPFAM" id="SSF81321">
    <property type="entry name" value="Family A G protein-coupled receptor-like"/>
    <property type="match status" value="1"/>
</dbReference>
<dbReference type="InterPro" id="IPR017452">
    <property type="entry name" value="GPCR_Rhodpsn_7TM"/>
</dbReference>
<keyword evidence="3 9" id="KW-0812">Transmembrane</keyword>
<evidence type="ECO:0000256" key="9">
    <source>
        <dbReference type="SAM" id="Phobius"/>
    </source>
</evidence>
<feature type="domain" description="G-protein coupled receptors family 1 profile" evidence="10">
    <location>
        <begin position="38"/>
        <end position="437"/>
    </location>
</feature>
<sequence length="464" mass="52126">MTSREDVTAAVNFTVFEFEDTKKARSRYIWIGVFGIVLNGTAVLYLSLDRRARLTLRVTMIGLALNDLGFNASLVLLGNPRWTLVSETINCWVTTYIMVTSVIVSYFIAIQLSLHNYLAVFYPFHCNVILTVFRCTSALIASCFTGYLLSLACLGLTFEPGLPCYVLVIVPRSGMATACGICLTSSLVIITLNAKVCMRIRRRNREINCQGSVRLPHVFSVDSAIRPQVVTGNSRCQDISKERVTGTTHEYMDIKYNDPIPSTSNIKTDTIALTMSRNRDLRVDSSAVSTSFLKQIDPKLIASKIKHKKVLLDQSNQTNVSVERCVDSKAEIDTVKCKAQTESHFSENPAKSMHNKPGMVAQTISNCPLSGRRSRSSTSKTLAIMTWCSCFLTFPLLIEMIYGTIWVKDRVQFVKNWFGILVSSLLTAHGVSNPLLYGWRLIAWRELYEKVQKCSCRCIQQRRL</sequence>
<feature type="transmembrane region" description="Helical" evidence="9">
    <location>
        <begin position="114"/>
        <end position="133"/>
    </location>
</feature>
<evidence type="ECO:0000256" key="1">
    <source>
        <dbReference type="ARBA" id="ARBA00004651"/>
    </source>
</evidence>
<evidence type="ECO:0000313" key="12">
    <source>
        <dbReference type="Proteomes" id="UP001233172"/>
    </source>
</evidence>
<dbReference type="PANTHER" id="PTHR24249">
    <property type="entry name" value="HISTAMINE RECEPTOR-RELATED G-PROTEIN COUPLED RECEPTOR"/>
    <property type="match status" value="1"/>
</dbReference>
<evidence type="ECO:0000259" key="10">
    <source>
        <dbReference type="PROSITE" id="PS50262"/>
    </source>
</evidence>
<evidence type="ECO:0000313" key="11">
    <source>
        <dbReference type="EMBL" id="KAK0056188.1"/>
    </source>
</evidence>
<dbReference type="Gene3D" id="1.20.1070.10">
    <property type="entry name" value="Rhodopsin 7-helix transmembrane proteins"/>
    <property type="match status" value="1"/>
</dbReference>
<evidence type="ECO:0000256" key="7">
    <source>
        <dbReference type="ARBA" id="ARBA00023170"/>
    </source>
</evidence>
<reference evidence="11" key="2">
    <citation type="submission" date="2023-04" db="EMBL/GenBank/DDBJ databases">
        <authorList>
            <person name="Bu L."/>
            <person name="Lu L."/>
            <person name="Laidemitt M.R."/>
            <person name="Zhang S.M."/>
            <person name="Mutuku M."/>
            <person name="Mkoji G."/>
            <person name="Steinauer M."/>
            <person name="Loker E.S."/>
        </authorList>
    </citation>
    <scope>NUCLEOTIDE SEQUENCE</scope>
    <source>
        <strain evidence="11">KasaAsao</strain>
        <tissue evidence="11">Whole Snail</tissue>
    </source>
</reference>
<accession>A0AAD8BKD8</accession>
<name>A0AAD8BKD8_BIOPF</name>
<dbReference type="GO" id="GO:0004930">
    <property type="term" value="F:G protein-coupled receptor activity"/>
    <property type="evidence" value="ECO:0007669"/>
    <property type="project" value="UniProtKB-KW"/>
</dbReference>
<dbReference type="EMBL" id="JASAOG010000063">
    <property type="protein sequence ID" value="KAK0056188.1"/>
    <property type="molecule type" value="Genomic_DNA"/>
</dbReference>
<keyword evidence="2" id="KW-1003">Cell membrane</keyword>
<proteinExistence type="predicted"/>
<comment type="subcellular location">
    <subcellularLocation>
        <location evidence="1">Cell membrane</location>
        <topology evidence="1">Multi-pass membrane protein</topology>
    </subcellularLocation>
</comment>
<feature type="transmembrane region" description="Helical" evidence="9">
    <location>
        <begin position="28"/>
        <end position="48"/>
    </location>
</feature>
<dbReference type="InterPro" id="IPR000276">
    <property type="entry name" value="GPCR_Rhodpsn"/>
</dbReference>
<keyword evidence="4 9" id="KW-1133">Transmembrane helix</keyword>
<evidence type="ECO:0000256" key="4">
    <source>
        <dbReference type="ARBA" id="ARBA00022989"/>
    </source>
</evidence>
<dbReference type="InterPro" id="IPR050569">
    <property type="entry name" value="TAAR"/>
</dbReference>
<feature type="transmembrane region" description="Helical" evidence="9">
    <location>
        <begin position="382"/>
        <end position="405"/>
    </location>
</feature>
<feature type="transmembrane region" description="Helical" evidence="9">
    <location>
        <begin position="417"/>
        <end position="437"/>
    </location>
</feature>
<dbReference type="AlphaFoldDB" id="A0AAD8BKD8"/>
<feature type="transmembrane region" description="Helical" evidence="9">
    <location>
        <begin position="89"/>
        <end position="108"/>
    </location>
</feature>
<evidence type="ECO:0000256" key="6">
    <source>
        <dbReference type="ARBA" id="ARBA00023136"/>
    </source>
</evidence>
<organism evidence="11 12">
    <name type="scientific">Biomphalaria pfeifferi</name>
    <name type="common">Bloodfluke planorb</name>
    <name type="synonym">Freshwater snail</name>
    <dbReference type="NCBI Taxonomy" id="112525"/>
    <lineage>
        <taxon>Eukaryota</taxon>
        <taxon>Metazoa</taxon>
        <taxon>Spiralia</taxon>
        <taxon>Lophotrochozoa</taxon>
        <taxon>Mollusca</taxon>
        <taxon>Gastropoda</taxon>
        <taxon>Heterobranchia</taxon>
        <taxon>Euthyneura</taxon>
        <taxon>Panpulmonata</taxon>
        <taxon>Hygrophila</taxon>
        <taxon>Lymnaeoidea</taxon>
        <taxon>Planorbidae</taxon>
        <taxon>Biomphalaria</taxon>
    </lineage>
</organism>
<dbReference type="Proteomes" id="UP001233172">
    <property type="component" value="Unassembled WGS sequence"/>
</dbReference>
<evidence type="ECO:0000256" key="3">
    <source>
        <dbReference type="ARBA" id="ARBA00022692"/>
    </source>
</evidence>
<keyword evidence="5" id="KW-0297">G-protein coupled receptor</keyword>
<dbReference type="PROSITE" id="PS50262">
    <property type="entry name" value="G_PROTEIN_RECEP_F1_2"/>
    <property type="match status" value="1"/>
</dbReference>
<keyword evidence="7" id="KW-0675">Receptor</keyword>
<evidence type="ECO:0000256" key="5">
    <source>
        <dbReference type="ARBA" id="ARBA00023040"/>
    </source>
</evidence>
<evidence type="ECO:0000256" key="2">
    <source>
        <dbReference type="ARBA" id="ARBA00022475"/>
    </source>
</evidence>
<dbReference type="CDD" id="cd00637">
    <property type="entry name" value="7tm_classA_rhodopsin-like"/>
    <property type="match status" value="1"/>
</dbReference>
<feature type="transmembrane region" description="Helical" evidence="9">
    <location>
        <begin position="54"/>
        <end position="77"/>
    </location>
</feature>
<gene>
    <name evidence="11" type="ORF">Bpfe_014275</name>
</gene>
<feature type="transmembrane region" description="Helical" evidence="9">
    <location>
        <begin position="145"/>
        <end position="168"/>
    </location>
</feature>
<keyword evidence="6 9" id="KW-0472">Membrane</keyword>
<keyword evidence="12" id="KW-1185">Reference proteome</keyword>
<evidence type="ECO:0000256" key="8">
    <source>
        <dbReference type="ARBA" id="ARBA00023224"/>
    </source>
</evidence>
<protein>
    <recommendedName>
        <fullName evidence="10">G-protein coupled receptors family 1 profile domain-containing protein</fullName>
    </recommendedName>
</protein>
<feature type="transmembrane region" description="Helical" evidence="9">
    <location>
        <begin position="174"/>
        <end position="194"/>
    </location>
</feature>
<dbReference type="Pfam" id="PF00001">
    <property type="entry name" value="7tm_1"/>
    <property type="match status" value="1"/>
</dbReference>
<keyword evidence="8" id="KW-0807">Transducer</keyword>
<reference evidence="11" key="1">
    <citation type="journal article" date="2023" name="PLoS Negl. Trop. Dis.">
        <title>A genome sequence for Biomphalaria pfeifferi, the major vector snail for the human-infecting parasite Schistosoma mansoni.</title>
        <authorList>
            <person name="Bu L."/>
            <person name="Lu L."/>
            <person name="Laidemitt M.R."/>
            <person name="Zhang S.M."/>
            <person name="Mutuku M."/>
            <person name="Mkoji G."/>
            <person name="Steinauer M."/>
            <person name="Loker E.S."/>
        </authorList>
    </citation>
    <scope>NUCLEOTIDE SEQUENCE</scope>
    <source>
        <strain evidence="11">KasaAsao</strain>
    </source>
</reference>
<dbReference type="GO" id="GO:0005886">
    <property type="term" value="C:plasma membrane"/>
    <property type="evidence" value="ECO:0007669"/>
    <property type="project" value="UniProtKB-SubCell"/>
</dbReference>
<comment type="caution">
    <text evidence="11">The sequence shown here is derived from an EMBL/GenBank/DDBJ whole genome shotgun (WGS) entry which is preliminary data.</text>
</comment>